<evidence type="ECO:0000256" key="6">
    <source>
        <dbReference type="ARBA" id="ARBA00022884"/>
    </source>
</evidence>
<keyword evidence="4 7" id="KW-0255">Endonuclease</keyword>
<dbReference type="InterPro" id="IPR000100">
    <property type="entry name" value="RNase_P"/>
</dbReference>
<keyword evidence="2 7" id="KW-0819">tRNA processing</keyword>
<evidence type="ECO:0000313" key="9">
    <source>
        <dbReference type="EMBL" id="MBD8079983.1"/>
    </source>
</evidence>
<evidence type="ECO:0000256" key="5">
    <source>
        <dbReference type="ARBA" id="ARBA00022801"/>
    </source>
</evidence>
<dbReference type="PROSITE" id="PS00648">
    <property type="entry name" value="RIBONUCLEASE_P"/>
    <property type="match status" value="1"/>
</dbReference>
<dbReference type="Pfam" id="PF00825">
    <property type="entry name" value="Ribonuclease_P"/>
    <property type="match status" value="1"/>
</dbReference>
<dbReference type="EMBL" id="JACYHB010000011">
    <property type="protein sequence ID" value="MBD8079983.1"/>
    <property type="molecule type" value="Genomic_DNA"/>
</dbReference>
<evidence type="ECO:0000256" key="4">
    <source>
        <dbReference type="ARBA" id="ARBA00022759"/>
    </source>
</evidence>
<dbReference type="RefSeq" id="WP_191829567.1">
    <property type="nucleotide sequence ID" value="NZ_JACYHB010000011.1"/>
</dbReference>
<dbReference type="PANTHER" id="PTHR33992:SF1">
    <property type="entry name" value="RIBONUCLEASE P PROTEIN COMPONENT"/>
    <property type="match status" value="1"/>
</dbReference>
<evidence type="ECO:0000256" key="2">
    <source>
        <dbReference type="ARBA" id="ARBA00022694"/>
    </source>
</evidence>
<evidence type="ECO:0000256" key="1">
    <source>
        <dbReference type="ARBA" id="ARBA00002663"/>
    </source>
</evidence>
<evidence type="ECO:0000313" key="10">
    <source>
        <dbReference type="Proteomes" id="UP000610846"/>
    </source>
</evidence>
<dbReference type="GO" id="GO:0004526">
    <property type="term" value="F:ribonuclease P activity"/>
    <property type="evidence" value="ECO:0007669"/>
    <property type="project" value="UniProtKB-UniRule"/>
</dbReference>
<dbReference type="Proteomes" id="UP000610846">
    <property type="component" value="Unassembled WGS sequence"/>
</dbReference>
<dbReference type="NCBIfam" id="TIGR00188">
    <property type="entry name" value="rnpA"/>
    <property type="match status" value="1"/>
</dbReference>
<evidence type="ECO:0000256" key="3">
    <source>
        <dbReference type="ARBA" id="ARBA00022722"/>
    </source>
</evidence>
<dbReference type="InterPro" id="IPR020568">
    <property type="entry name" value="Ribosomal_Su5_D2-typ_SF"/>
</dbReference>
<accession>A0A927PEM1</accession>
<reference evidence="9" key="1">
    <citation type="journal article" date="2018" name="Curr. Microbiol.">
        <title>Cellulosimicrobium arenosum sp. nov., Isolated from Marine Sediment Sand.</title>
        <authorList>
            <person name="Oh M."/>
            <person name="Kim J.H."/>
            <person name="Yoon J.H."/>
            <person name="Schumann P."/>
            <person name="Kim W."/>
        </authorList>
    </citation>
    <scope>NUCLEOTIDE SEQUENCE</scope>
    <source>
        <strain evidence="9">KCTC 49039</strain>
    </source>
</reference>
<comment type="function">
    <text evidence="1 7">RNaseP catalyzes the removal of the 5'-leader sequence from pre-tRNA to produce the mature 5'-terminus. It can also cleave other RNA substrates such as 4.5S RNA. The protein component plays an auxiliary but essential role in vivo by binding to the 5'-leader sequence and broadening the substrate specificity of the ribozyme.</text>
</comment>
<dbReference type="PANTHER" id="PTHR33992">
    <property type="entry name" value="RIBONUCLEASE P PROTEIN COMPONENT"/>
    <property type="match status" value="1"/>
</dbReference>
<keyword evidence="10" id="KW-1185">Reference proteome</keyword>
<dbReference type="HAMAP" id="MF_00227">
    <property type="entry name" value="RNase_P"/>
    <property type="match status" value="1"/>
</dbReference>
<dbReference type="GO" id="GO:0030677">
    <property type="term" value="C:ribonuclease P complex"/>
    <property type="evidence" value="ECO:0007669"/>
    <property type="project" value="TreeGrafter"/>
</dbReference>
<comment type="catalytic activity">
    <reaction evidence="7">
        <text>Endonucleolytic cleavage of RNA, removing 5'-extranucleotides from tRNA precursor.</text>
        <dbReference type="EC" id="3.1.26.5"/>
    </reaction>
</comment>
<dbReference type="Gene3D" id="3.30.230.10">
    <property type="match status" value="1"/>
</dbReference>
<comment type="similarity">
    <text evidence="7">Belongs to the RnpA family.</text>
</comment>
<dbReference type="GO" id="GO:0000049">
    <property type="term" value="F:tRNA binding"/>
    <property type="evidence" value="ECO:0007669"/>
    <property type="project" value="UniProtKB-UniRule"/>
</dbReference>
<reference evidence="9" key="2">
    <citation type="submission" date="2020-09" db="EMBL/GenBank/DDBJ databases">
        <authorList>
            <person name="Yu Y."/>
        </authorList>
    </citation>
    <scope>NUCLEOTIDE SEQUENCE</scope>
    <source>
        <strain evidence="9">KCTC 49039</strain>
    </source>
</reference>
<dbReference type="AlphaFoldDB" id="A0A927PEM1"/>
<organism evidence="9 10">
    <name type="scientific">Cellulosimicrobium arenosum</name>
    <dbReference type="NCBI Taxonomy" id="2708133"/>
    <lineage>
        <taxon>Bacteria</taxon>
        <taxon>Bacillati</taxon>
        <taxon>Actinomycetota</taxon>
        <taxon>Actinomycetes</taxon>
        <taxon>Micrococcales</taxon>
        <taxon>Promicromonosporaceae</taxon>
        <taxon>Cellulosimicrobium</taxon>
    </lineage>
</organism>
<dbReference type="GO" id="GO:0042781">
    <property type="term" value="F:3'-tRNA processing endoribonuclease activity"/>
    <property type="evidence" value="ECO:0007669"/>
    <property type="project" value="TreeGrafter"/>
</dbReference>
<comment type="caution">
    <text evidence="9">The sequence shown here is derived from an EMBL/GenBank/DDBJ whole genome shotgun (WGS) entry which is preliminary data.</text>
</comment>
<name>A0A927PEM1_9MICO</name>
<keyword evidence="6 7" id="KW-0694">RNA-binding</keyword>
<dbReference type="EC" id="3.1.26.5" evidence="7 8"/>
<dbReference type="InterPro" id="IPR014721">
    <property type="entry name" value="Ribsml_uS5_D2-typ_fold_subgr"/>
</dbReference>
<sequence>MLPAAHRMRRSVDFERAVRGGVRAGRPTMVVHLSEDIRGDVTPLVGFVVSRAVGNAVQRNLVKRRLRAAAGSRLADLPAHSRTVVRALVPAADSTYDELSGDLDRGLERAISRWERRGSAQS</sequence>
<dbReference type="GO" id="GO:0001682">
    <property type="term" value="P:tRNA 5'-leader removal"/>
    <property type="evidence" value="ECO:0007669"/>
    <property type="project" value="UniProtKB-UniRule"/>
</dbReference>
<comment type="subunit">
    <text evidence="7">Consists of a catalytic RNA component (M1 or rnpB) and a protein subunit.</text>
</comment>
<proteinExistence type="inferred from homology"/>
<keyword evidence="5 7" id="KW-0378">Hydrolase</keyword>
<gene>
    <name evidence="7 9" type="primary">rnpA</name>
    <name evidence="9" type="ORF">IF651_13050</name>
</gene>
<protein>
    <recommendedName>
        <fullName evidence="7 8">Ribonuclease P protein component</fullName>
        <shortName evidence="7">RNase P protein</shortName>
        <shortName evidence="7">RNaseP protein</shortName>
        <ecNumber evidence="7 8">3.1.26.5</ecNumber>
    </recommendedName>
    <alternativeName>
        <fullName evidence="7">Protein C5</fullName>
    </alternativeName>
</protein>
<evidence type="ECO:0000256" key="7">
    <source>
        <dbReference type="HAMAP-Rule" id="MF_00227"/>
    </source>
</evidence>
<dbReference type="InterPro" id="IPR020539">
    <property type="entry name" value="RNase_P_CS"/>
</dbReference>
<evidence type="ECO:0000256" key="8">
    <source>
        <dbReference type="NCBIfam" id="TIGR00188"/>
    </source>
</evidence>
<dbReference type="SUPFAM" id="SSF54211">
    <property type="entry name" value="Ribosomal protein S5 domain 2-like"/>
    <property type="match status" value="1"/>
</dbReference>
<keyword evidence="3 7" id="KW-0540">Nuclease</keyword>